<feature type="coiled-coil region" evidence="1">
    <location>
        <begin position="287"/>
        <end position="314"/>
    </location>
</feature>
<keyword evidence="4" id="KW-1185">Reference proteome</keyword>
<evidence type="ECO:0000313" key="3">
    <source>
        <dbReference type="EMBL" id="MDD7970232.1"/>
    </source>
</evidence>
<comment type="caution">
    <text evidence="3">The sequence shown here is derived from an EMBL/GenBank/DDBJ whole genome shotgun (WGS) entry which is preliminary data.</text>
</comment>
<proteinExistence type="predicted"/>
<protein>
    <recommendedName>
        <fullName evidence="2">DUF6892 domain-containing protein</fullName>
    </recommendedName>
</protein>
<name>A0ABT5T7Q8_9RHOB</name>
<dbReference type="Pfam" id="PF21832">
    <property type="entry name" value="DUF6892"/>
    <property type="match status" value="1"/>
</dbReference>
<feature type="domain" description="DUF6892" evidence="2">
    <location>
        <begin position="374"/>
        <end position="515"/>
    </location>
</feature>
<evidence type="ECO:0000259" key="2">
    <source>
        <dbReference type="Pfam" id="PF21832"/>
    </source>
</evidence>
<dbReference type="EMBL" id="JAQZSM010000002">
    <property type="protein sequence ID" value="MDD7970232.1"/>
    <property type="molecule type" value="Genomic_DNA"/>
</dbReference>
<evidence type="ECO:0000313" key="4">
    <source>
        <dbReference type="Proteomes" id="UP001431784"/>
    </source>
</evidence>
<dbReference type="Proteomes" id="UP001431784">
    <property type="component" value="Unassembled WGS sequence"/>
</dbReference>
<dbReference type="RefSeq" id="WP_274350829.1">
    <property type="nucleotide sequence ID" value="NZ_JAQZSM010000002.1"/>
</dbReference>
<sequence length="536" mass="59127">MTRLLPEPFPDPNDPACIDQIESRIVEQLKREEEPGAAYLDLVQKLADRALGGIDLPQTRVALLALARGYGNEGRCRRDLISVSKDKLPAIIACIRRMKEETDRAIPGHRPRYSTGTFGDIVEALAEVVWRTTFYPDNSGKEAVAELLPDLVTIFPGLSSNLVMIMLADHPRCDEAIAKVMTSQMKAGKAGQKGLTTLAHSLFSLYATRDDPMFKAAPKVMKLLPDPLPIDDKEARRIFVEEPLGIEPTTAAEEIARCREYIKWSRAEAEGTAPIRPNSLLPPSLVASSAQDRIAGYEAQIARLETDFEGWVREKRDAAVLRLVVAKPALRSYETLAKKAGPLTRALIESLLAEGAAKESRPRTFAIPSPPDTAFRDFGFKLLVIEELMFVQDVLIPKLDLNTFAREHTERHIDRETDGYDVIPEIRKYLEALPIAPDALALVTRLHQSSGMDGGAGVYDALWPFFDPGCGDEPIAVTDQAVHDLALVPNLSKISGLENSQPGPKLLTALAAKGVVLIDEETATFRKNRDDRKASW</sequence>
<evidence type="ECO:0000256" key="1">
    <source>
        <dbReference type="SAM" id="Coils"/>
    </source>
</evidence>
<organism evidence="3 4">
    <name type="scientific">Roseinatronobacter alkalisoli</name>
    <dbReference type="NCBI Taxonomy" id="3028235"/>
    <lineage>
        <taxon>Bacteria</taxon>
        <taxon>Pseudomonadati</taxon>
        <taxon>Pseudomonadota</taxon>
        <taxon>Alphaproteobacteria</taxon>
        <taxon>Rhodobacterales</taxon>
        <taxon>Paracoccaceae</taxon>
        <taxon>Roseinatronobacter</taxon>
    </lineage>
</organism>
<dbReference type="InterPro" id="IPR054187">
    <property type="entry name" value="DUF6892"/>
</dbReference>
<reference evidence="3" key="1">
    <citation type="submission" date="2023-02" db="EMBL/GenBank/DDBJ databases">
        <title>Description of Roseinatronobacter alkalisoli sp. nov., an alkaliphilic bacerium isolated from soda soil.</title>
        <authorList>
            <person name="Wei W."/>
        </authorList>
    </citation>
    <scope>NUCLEOTIDE SEQUENCE</scope>
    <source>
        <strain evidence="3">HJB301</strain>
    </source>
</reference>
<accession>A0ABT5T7Q8</accession>
<gene>
    <name evidence="3" type="ORF">PUT78_03895</name>
</gene>
<keyword evidence="1" id="KW-0175">Coiled coil</keyword>